<dbReference type="InterPro" id="IPR001128">
    <property type="entry name" value="Cyt_P450"/>
</dbReference>
<dbReference type="Pfam" id="PF00067">
    <property type="entry name" value="p450"/>
    <property type="match status" value="1"/>
</dbReference>
<evidence type="ECO:0000256" key="6">
    <source>
        <dbReference type="ARBA" id="ARBA00023004"/>
    </source>
</evidence>
<accession>A0A327KBD8</accession>
<evidence type="ECO:0000256" key="5">
    <source>
        <dbReference type="ARBA" id="ARBA00023002"/>
    </source>
</evidence>
<keyword evidence="5" id="KW-0560">Oxidoreductase</keyword>
<dbReference type="PANTHER" id="PTHR24286">
    <property type="entry name" value="CYTOCHROME P450 26"/>
    <property type="match status" value="1"/>
</dbReference>
<evidence type="ECO:0000313" key="9">
    <source>
        <dbReference type="EMBL" id="VCU07753.1"/>
    </source>
</evidence>
<keyword evidence="4 8" id="KW-0479">Metal-binding</keyword>
<keyword evidence="10" id="KW-1185">Reference proteome</keyword>
<dbReference type="PRINTS" id="PR00463">
    <property type="entry name" value="EP450I"/>
</dbReference>
<proteinExistence type="inferred from homology"/>
<keyword evidence="6 8" id="KW-0408">Iron</keyword>
<dbReference type="EMBL" id="UWOC01000066">
    <property type="protein sequence ID" value="VCU07753.1"/>
    <property type="molecule type" value="Genomic_DNA"/>
</dbReference>
<dbReference type="PANTHER" id="PTHR24286:SF24">
    <property type="entry name" value="LANOSTEROL 14-ALPHA DEMETHYLASE"/>
    <property type="match status" value="1"/>
</dbReference>
<evidence type="ECO:0000256" key="3">
    <source>
        <dbReference type="ARBA" id="ARBA00022617"/>
    </source>
</evidence>
<dbReference type="RefSeq" id="WP_111383913.1">
    <property type="nucleotide sequence ID" value="NZ_NPEW01000019.1"/>
</dbReference>
<dbReference type="GO" id="GO:0004497">
    <property type="term" value="F:monooxygenase activity"/>
    <property type="evidence" value="ECO:0007669"/>
    <property type="project" value="UniProtKB-KW"/>
</dbReference>
<dbReference type="SUPFAM" id="SSF48264">
    <property type="entry name" value="Cytochrome P450"/>
    <property type="match status" value="1"/>
</dbReference>
<organism evidence="9 10">
    <name type="scientific">Rhodoplanes serenus</name>
    <dbReference type="NCBI Taxonomy" id="200615"/>
    <lineage>
        <taxon>Bacteria</taxon>
        <taxon>Pseudomonadati</taxon>
        <taxon>Pseudomonadota</taxon>
        <taxon>Alphaproteobacteria</taxon>
        <taxon>Hyphomicrobiales</taxon>
        <taxon>Nitrobacteraceae</taxon>
        <taxon>Rhodoplanes</taxon>
    </lineage>
</organism>
<dbReference type="Gene3D" id="1.10.630.10">
    <property type="entry name" value="Cytochrome P450"/>
    <property type="match status" value="1"/>
</dbReference>
<evidence type="ECO:0000256" key="4">
    <source>
        <dbReference type="ARBA" id="ARBA00022723"/>
    </source>
</evidence>
<comment type="caution">
    <text evidence="9">The sequence shown here is derived from an EMBL/GenBank/DDBJ whole genome shotgun (WGS) entry which is preliminary data.</text>
</comment>
<keyword evidence="7" id="KW-0503">Monooxygenase</keyword>
<dbReference type="InterPro" id="IPR002401">
    <property type="entry name" value="Cyt_P450_E_grp-I"/>
</dbReference>
<evidence type="ECO:0000256" key="1">
    <source>
        <dbReference type="ARBA" id="ARBA00001971"/>
    </source>
</evidence>
<comment type="similarity">
    <text evidence="2">Belongs to the cytochrome P450 family.</text>
</comment>
<dbReference type="GO" id="GO:0016705">
    <property type="term" value="F:oxidoreductase activity, acting on paired donors, with incorporation or reduction of molecular oxygen"/>
    <property type="evidence" value="ECO:0007669"/>
    <property type="project" value="InterPro"/>
</dbReference>
<dbReference type="GO" id="GO:0020037">
    <property type="term" value="F:heme binding"/>
    <property type="evidence" value="ECO:0007669"/>
    <property type="project" value="InterPro"/>
</dbReference>
<reference evidence="10" key="1">
    <citation type="submission" date="2018-10" db="EMBL/GenBank/DDBJ databases">
        <authorList>
            <person name="Peiro R."/>
            <person name="Begona"/>
            <person name="Cbmso G."/>
            <person name="Lopez M."/>
            <person name="Gonzalez S."/>
            <person name="Sacristan E."/>
            <person name="Castillo E."/>
        </authorList>
    </citation>
    <scope>NUCLEOTIDE SEQUENCE [LARGE SCALE GENOMIC DNA]</scope>
</reference>
<comment type="cofactor">
    <cofactor evidence="1 8">
        <name>heme</name>
        <dbReference type="ChEBI" id="CHEBI:30413"/>
    </cofactor>
</comment>
<keyword evidence="3 8" id="KW-0349">Heme</keyword>
<evidence type="ECO:0000256" key="8">
    <source>
        <dbReference type="PIRSR" id="PIRSR602401-1"/>
    </source>
</evidence>
<dbReference type="CDD" id="cd11067">
    <property type="entry name" value="CYP152"/>
    <property type="match status" value="1"/>
</dbReference>
<dbReference type="InterPro" id="IPR036396">
    <property type="entry name" value="Cyt_P450_sf"/>
</dbReference>
<sequence length="415" mass="47987">MPRIPRDKSFESTLALIRDPYRFIAKRCQRYEADLFETRLLLRRTICMTGPDAAQLFYDPSRFERRGAMPKAIQKTLLGEGGVQGLDGEAHRYRKQMFMSLMTPERIEQLVKRTAAEWQIRMRRWASAEEVVLYTELHELLTRAVCAWAGVPLVEQEIDARTREIAALFDHAGSVGIRHLWSRWARKRADHWMAQIIGNIRSGHAHPPEQTAAHIISWYRDSDGELLPPHVAAVELINVVRPTVAVSVYITFVAHALHEHPELRERLASGDEGYAECFVQEVRRFYPFFPAVAARVIQTFEWNGYRFPEGRRVLLDLYGTNHDARAWERPGEFDPERFRRWDGSPFNFVPQGGGDHDVGHRCPGEWIAIGLMKLATEFLTRRMSYEVPEQDLSITWSRMPPVPGSRFVIRNVRAS</sequence>
<protein>
    <submittedName>
        <fullName evidence="9">Fatty-acid peroxygenase</fullName>
    </submittedName>
</protein>
<name>A0A327KBD8_9BRAD</name>
<evidence type="ECO:0000256" key="7">
    <source>
        <dbReference type="ARBA" id="ARBA00023033"/>
    </source>
</evidence>
<evidence type="ECO:0000256" key="2">
    <source>
        <dbReference type="ARBA" id="ARBA00010617"/>
    </source>
</evidence>
<dbReference type="OrthoDB" id="9764248at2"/>
<gene>
    <name evidence="9" type="primary">cypC</name>
    <name evidence="9" type="ORF">RHODGE_RHODGE_00925</name>
</gene>
<dbReference type="AlphaFoldDB" id="A0A327KBD8"/>
<dbReference type="GO" id="GO:0005506">
    <property type="term" value="F:iron ion binding"/>
    <property type="evidence" value="ECO:0007669"/>
    <property type="project" value="InterPro"/>
</dbReference>
<evidence type="ECO:0000313" key="10">
    <source>
        <dbReference type="Proteomes" id="UP000289200"/>
    </source>
</evidence>
<feature type="binding site" description="axial binding residue" evidence="8">
    <location>
        <position position="362"/>
    </location>
    <ligand>
        <name>heme</name>
        <dbReference type="ChEBI" id="CHEBI:30413"/>
    </ligand>
    <ligandPart>
        <name>Fe</name>
        <dbReference type="ChEBI" id="CHEBI:18248"/>
    </ligandPart>
</feature>
<dbReference type="GO" id="GO:0016125">
    <property type="term" value="P:sterol metabolic process"/>
    <property type="evidence" value="ECO:0007669"/>
    <property type="project" value="TreeGrafter"/>
</dbReference>
<dbReference type="Proteomes" id="UP000289200">
    <property type="component" value="Unassembled WGS sequence"/>
</dbReference>